<feature type="domain" description="BPL/LPL catalytic" evidence="1">
    <location>
        <begin position="18"/>
        <end position="219"/>
    </location>
</feature>
<dbReference type="InterPro" id="IPR045864">
    <property type="entry name" value="aa-tRNA-synth_II/BPL/LPL"/>
</dbReference>
<protein>
    <submittedName>
        <fullName evidence="2">Unannotated protein</fullName>
    </submittedName>
</protein>
<dbReference type="InterPro" id="IPR004143">
    <property type="entry name" value="BPL_LPL_catalytic"/>
</dbReference>
<dbReference type="Gene3D" id="3.30.930.10">
    <property type="entry name" value="Bira Bifunctional Protein, Domain 2"/>
    <property type="match status" value="1"/>
</dbReference>
<proteinExistence type="predicted"/>
<dbReference type="Pfam" id="PF21948">
    <property type="entry name" value="LplA-B_cat"/>
    <property type="match status" value="1"/>
</dbReference>
<evidence type="ECO:0000313" key="2">
    <source>
        <dbReference type="EMBL" id="CAB4644763.1"/>
    </source>
</evidence>
<dbReference type="PROSITE" id="PS51733">
    <property type="entry name" value="BPL_LPL_CATALYTIC"/>
    <property type="match status" value="1"/>
</dbReference>
<dbReference type="InterPro" id="IPR050664">
    <property type="entry name" value="Octanoyltrans_LipM/LipL"/>
</dbReference>
<dbReference type="PANTHER" id="PTHR43679:SF2">
    <property type="entry name" value="OCTANOYL-[GCVH]:PROTEIN N-OCTANOYLTRANSFERASE"/>
    <property type="match status" value="1"/>
</dbReference>
<evidence type="ECO:0000259" key="1">
    <source>
        <dbReference type="PROSITE" id="PS51733"/>
    </source>
</evidence>
<accession>A0A6J6K8P9</accession>
<dbReference type="SUPFAM" id="SSF55681">
    <property type="entry name" value="Class II aaRS and biotin synthetases"/>
    <property type="match status" value="1"/>
</dbReference>
<reference evidence="2" key="1">
    <citation type="submission" date="2020-05" db="EMBL/GenBank/DDBJ databases">
        <authorList>
            <person name="Chiriac C."/>
            <person name="Salcher M."/>
            <person name="Ghai R."/>
            <person name="Kavagutti S V."/>
        </authorList>
    </citation>
    <scope>NUCLEOTIDE SEQUENCE</scope>
</reference>
<dbReference type="AlphaFoldDB" id="A0A6J6K8P9"/>
<dbReference type="EMBL" id="CAEZWH010000012">
    <property type="protein sequence ID" value="CAB4644763.1"/>
    <property type="molecule type" value="Genomic_DNA"/>
</dbReference>
<name>A0A6J6K8P9_9ZZZZ</name>
<sequence>MVQQQHCSASEQHARTFTPERSVFDVRIRQTALVLGSRQTPDLVDAGACARGNIEVVRRRSGGGVVFLEPGEHVWLDIVIPRTDELWVDDVSTSMWWLGEVWVRALTEVGIDGAQVHRGALLNDSWGDLVCFAGVGPGEVTVSATGSKVVGISQRRTRDYASFQCTVFHKWAPEQFAPLLRVLPGAPSQIEERVTAITASTDAVVNAVVKQLQFSQLLP</sequence>
<organism evidence="2">
    <name type="scientific">freshwater metagenome</name>
    <dbReference type="NCBI Taxonomy" id="449393"/>
    <lineage>
        <taxon>unclassified sequences</taxon>
        <taxon>metagenomes</taxon>
        <taxon>ecological metagenomes</taxon>
    </lineage>
</organism>
<gene>
    <name evidence="2" type="ORF">UFOPK2195_00143</name>
</gene>
<dbReference type="PANTHER" id="PTHR43679">
    <property type="entry name" value="OCTANOYLTRANSFERASE LIPM-RELATED"/>
    <property type="match status" value="1"/>
</dbReference>